<evidence type="ECO:0000313" key="2">
    <source>
        <dbReference type="Proteomes" id="UP001458880"/>
    </source>
</evidence>
<comment type="caution">
    <text evidence="1">The sequence shown here is derived from an EMBL/GenBank/DDBJ whole genome shotgun (WGS) entry which is preliminary data.</text>
</comment>
<dbReference type="EMBL" id="JASPKY010000534">
    <property type="protein sequence ID" value="KAK9693671.1"/>
    <property type="molecule type" value="Genomic_DNA"/>
</dbReference>
<gene>
    <name evidence="1" type="ORF">QE152_g34043</name>
</gene>
<sequence>MNQQSNTNSCLRHVSQDCSVVPKNEPSKLNSNTVKSFLFNILLPEVRNECENGKSEAREKAFGFRNDQSRLYCIAQQAYFYRRKKADMLRDEIMTESDTKEFPLPIYIRSKDEI</sequence>
<evidence type="ECO:0000313" key="1">
    <source>
        <dbReference type="EMBL" id="KAK9693671.1"/>
    </source>
</evidence>
<protein>
    <submittedName>
        <fullName evidence="1">Uncharacterized protein</fullName>
    </submittedName>
</protein>
<reference evidence="1 2" key="1">
    <citation type="journal article" date="2024" name="BMC Genomics">
        <title>De novo assembly and annotation of Popillia japonica's genome with initial clues to its potential as an invasive pest.</title>
        <authorList>
            <person name="Cucini C."/>
            <person name="Boschi S."/>
            <person name="Funari R."/>
            <person name="Cardaioli E."/>
            <person name="Iannotti N."/>
            <person name="Marturano G."/>
            <person name="Paoli F."/>
            <person name="Bruttini M."/>
            <person name="Carapelli A."/>
            <person name="Frati F."/>
            <person name="Nardi F."/>
        </authorList>
    </citation>
    <scope>NUCLEOTIDE SEQUENCE [LARGE SCALE GENOMIC DNA]</scope>
    <source>
        <strain evidence="1">DMR45628</strain>
    </source>
</reference>
<dbReference type="Proteomes" id="UP001458880">
    <property type="component" value="Unassembled WGS sequence"/>
</dbReference>
<name>A0AAW1IVJ7_POPJA</name>
<proteinExistence type="predicted"/>
<keyword evidence="2" id="KW-1185">Reference proteome</keyword>
<dbReference type="AlphaFoldDB" id="A0AAW1IVJ7"/>
<organism evidence="1 2">
    <name type="scientific">Popillia japonica</name>
    <name type="common">Japanese beetle</name>
    <dbReference type="NCBI Taxonomy" id="7064"/>
    <lineage>
        <taxon>Eukaryota</taxon>
        <taxon>Metazoa</taxon>
        <taxon>Ecdysozoa</taxon>
        <taxon>Arthropoda</taxon>
        <taxon>Hexapoda</taxon>
        <taxon>Insecta</taxon>
        <taxon>Pterygota</taxon>
        <taxon>Neoptera</taxon>
        <taxon>Endopterygota</taxon>
        <taxon>Coleoptera</taxon>
        <taxon>Polyphaga</taxon>
        <taxon>Scarabaeiformia</taxon>
        <taxon>Scarabaeidae</taxon>
        <taxon>Rutelinae</taxon>
        <taxon>Popillia</taxon>
    </lineage>
</organism>
<accession>A0AAW1IVJ7</accession>